<dbReference type="EMBL" id="CZDF01000158">
    <property type="protein sequence ID" value="CUR33651.1"/>
    <property type="molecule type" value="Genomic_DNA"/>
</dbReference>
<evidence type="ECO:0000256" key="9">
    <source>
        <dbReference type="HAMAP-Rule" id="MF_00009"/>
    </source>
</evidence>
<feature type="binding site" evidence="9">
    <location>
        <position position="152"/>
    </location>
    <ligand>
        <name>Zn(2+)</name>
        <dbReference type="ChEBI" id="CHEBI:29105"/>
        <note>catalytic</note>
    </ligand>
</feature>
<dbReference type="EC" id="3.1.-.-" evidence="9"/>
<sequence>MSVQIEVSIQDCFWDRFVLENPEPNSSPDQSMESSPLVIDCPINETEWENWFQIWLNHLHSDLPSASSYELSLRLTDNTEIETLNTQYRSQNKPTDVLAFASLEVDCPLPPEILSSQSLYLGDIVISVETAYNQAQEQGHSLKTELGWLATHGLLHLLGWDHPDDESLTEMLNQQRVLLEIIGLVNSLR</sequence>
<accession>A0A1J1LMD8</accession>
<evidence type="ECO:0000256" key="1">
    <source>
        <dbReference type="ARBA" id="ARBA00010875"/>
    </source>
</evidence>
<feature type="binding site" evidence="9">
    <location>
        <position position="156"/>
    </location>
    <ligand>
        <name>Zn(2+)</name>
        <dbReference type="ChEBI" id="CHEBI:29105"/>
        <note>catalytic</note>
    </ligand>
</feature>
<comment type="similarity">
    <text evidence="1 9">Belongs to the endoribonuclease YbeY family.</text>
</comment>
<dbReference type="AlphaFoldDB" id="A0A1J1LMD8"/>
<protein>
    <recommendedName>
        <fullName evidence="9">Endoribonuclease YbeY</fullName>
        <ecNumber evidence="9">3.1.-.-</ecNumber>
    </recommendedName>
</protein>
<evidence type="ECO:0000256" key="5">
    <source>
        <dbReference type="ARBA" id="ARBA00022723"/>
    </source>
</evidence>
<reference evidence="11" key="1">
    <citation type="submission" date="2015-10" db="EMBL/GenBank/DDBJ databases">
        <authorList>
            <person name="Regsiter A."/>
            <person name="william w."/>
        </authorList>
    </citation>
    <scope>NUCLEOTIDE SEQUENCE [LARGE SCALE GENOMIC DNA]</scope>
</reference>
<name>A0A1J1LMD8_9CYAN</name>
<dbReference type="PANTHER" id="PTHR46986:SF1">
    <property type="entry name" value="ENDORIBONUCLEASE YBEY, CHLOROPLASTIC"/>
    <property type="match status" value="1"/>
</dbReference>
<keyword evidence="11" id="KW-1185">Reference proteome</keyword>
<dbReference type="HAMAP" id="MF_00009">
    <property type="entry name" value="Endoribonucl_YbeY"/>
    <property type="match status" value="1"/>
</dbReference>
<evidence type="ECO:0000256" key="3">
    <source>
        <dbReference type="ARBA" id="ARBA00022552"/>
    </source>
</evidence>
<dbReference type="GO" id="GO:0004521">
    <property type="term" value="F:RNA endonuclease activity"/>
    <property type="evidence" value="ECO:0007669"/>
    <property type="project" value="UniProtKB-UniRule"/>
</dbReference>
<keyword evidence="8 9" id="KW-0862">Zinc</keyword>
<dbReference type="PANTHER" id="PTHR46986">
    <property type="entry name" value="ENDORIBONUCLEASE YBEY, CHLOROPLASTIC"/>
    <property type="match status" value="1"/>
</dbReference>
<evidence type="ECO:0000256" key="4">
    <source>
        <dbReference type="ARBA" id="ARBA00022722"/>
    </source>
</evidence>
<dbReference type="InterPro" id="IPR020549">
    <property type="entry name" value="YbeY_CS"/>
</dbReference>
<evidence type="ECO:0000313" key="11">
    <source>
        <dbReference type="Proteomes" id="UP000184315"/>
    </source>
</evidence>
<dbReference type="Proteomes" id="UP000184315">
    <property type="component" value="Unassembled WGS sequence"/>
</dbReference>
<comment type="function">
    <text evidence="9">Single strand-specific metallo-endoribonuclease involved in late-stage 70S ribosome quality control and in maturation of the 3' terminus of the 16S rRNA.</text>
</comment>
<keyword evidence="4 9" id="KW-0540">Nuclease</keyword>
<dbReference type="NCBIfam" id="TIGR00043">
    <property type="entry name" value="rRNA maturation RNase YbeY"/>
    <property type="match status" value="1"/>
</dbReference>
<keyword evidence="2 9" id="KW-0690">Ribosome biogenesis</keyword>
<dbReference type="RefSeq" id="WP_072720271.1">
    <property type="nucleotide sequence ID" value="NZ_LN889803.1"/>
</dbReference>
<dbReference type="Pfam" id="PF02130">
    <property type="entry name" value="YbeY"/>
    <property type="match status" value="1"/>
</dbReference>
<evidence type="ECO:0000256" key="8">
    <source>
        <dbReference type="ARBA" id="ARBA00022833"/>
    </source>
</evidence>
<comment type="subcellular location">
    <subcellularLocation>
        <location evidence="9">Cytoplasm</location>
    </subcellularLocation>
</comment>
<keyword evidence="3 9" id="KW-0698">rRNA processing</keyword>
<organism evidence="10 11">
    <name type="scientific">Planktothrix tepida PCC 9214</name>
    <dbReference type="NCBI Taxonomy" id="671072"/>
    <lineage>
        <taxon>Bacteria</taxon>
        <taxon>Bacillati</taxon>
        <taxon>Cyanobacteriota</taxon>
        <taxon>Cyanophyceae</taxon>
        <taxon>Oscillatoriophycideae</taxon>
        <taxon>Oscillatoriales</taxon>
        <taxon>Microcoleaceae</taxon>
        <taxon>Planktothrix</taxon>
    </lineage>
</organism>
<evidence type="ECO:0000256" key="6">
    <source>
        <dbReference type="ARBA" id="ARBA00022759"/>
    </source>
</evidence>
<dbReference type="Gene3D" id="3.40.390.30">
    <property type="entry name" value="Metalloproteases ('zincins'), catalytic domain"/>
    <property type="match status" value="1"/>
</dbReference>
<dbReference type="GO" id="GO:0006364">
    <property type="term" value="P:rRNA processing"/>
    <property type="evidence" value="ECO:0007669"/>
    <property type="project" value="UniProtKB-UniRule"/>
</dbReference>
<dbReference type="GO" id="GO:0005737">
    <property type="term" value="C:cytoplasm"/>
    <property type="evidence" value="ECO:0007669"/>
    <property type="project" value="UniProtKB-SubCell"/>
</dbReference>
<keyword evidence="9" id="KW-0963">Cytoplasm</keyword>
<feature type="binding site" evidence="9">
    <location>
        <position position="162"/>
    </location>
    <ligand>
        <name>Zn(2+)</name>
        <dbReference type="ChEBI" id="CHEBI:29105"/>
        <note>catalytic</note>
    </ligand>
</feature>
<dbReference type="InterPro" id="IPR002036">
    <property type="entry name" value="YbeY"/>
</dbReference>
<evidence type="ECO:0000256" key="7">
    <source>
        <dbReference type="ARBA" id="ARBA00022801"/>
    </source>
</evidence>
<evidence type="ECO:0000313" key="10">
    <source>
        <dbReference type="EMBL" id="CUR33651.1"/>
    </source>
</evidence>
<dbReference type="PROSITE" id="PS01306">
    <property type="entry name" value="UPF0054"/>
    <property type="match status" value="1"/>
</dbReference>
<dbReference type="SUPFAM" id="SSF55486">
    <property type="entry name" value="Metalloproteases ('zincins'), catalytic domain"/>
    <property type="match status" value="1"/>
</dbReference>
<gene>
    <name evidence="9" type="primary">ybeY</name>
    <name evidence="10" type="ORF">PL9214520190</name>
</gene>
<dbReference type="GO" id="GO:0004222">
    <property type="term" value="F:metalloendopeptidase activity"/>
    <property type="evidence" value="ECO:0007669"/>
    <property type="project" value="InterPro"/>
</dbReference>
<proteinExistence type="inferred from homology"/>
<keyword evidence="5 9" id="KW-0479">Metal-binding</keyword>
<dbReference type="OrthoDB" id="9807740at2"/>
<comment type="cofactor">
    <cofactor evidence="9">
        <name>Zn(2+)</name>
        <dbReference type="ChEBI" id="CHEBI:29105"/>
    </cofactor>
    <text evidence="9">Binds 1 zinc ion.</text>
</comment>
<evidence type="ECO:0000256" key="2">
    <source>
        <dbReference type="ARBA" id="ARBA00022517"/>
    </source>
</evidence>
<dbReference type="GO" id="GO:0008270">
    <property type="term" value="F:zinc ion binding"/>
    <property type="evidence" value="ECO:0007669"/>
    <property type="project" value="UniProtKB-UniRule"/>
</dbReference>
<dbReference type="InterPro" id="IPR023091">
    <property type="entry name" value="MetalPrtase_cat_dom_sf_prd"/>
</dbReference>
<keyword evidence="6 9" id="KW-0255">Endonuclease</keyword>
<dbReference type="STRING" id="671072.PL9214520190"/>
<keyword evidence="7 9" id="KW-0378">Hydrolase</keyword>